<dbReference type="SUPFAM" id="SSF56672">
    <property type="entry name" value="DNA/RNA polymerases"/>
    <property type="match status" value="1"/>
</dbReference>
<reference evidence="2" key="2">
    <citation type="submission" date="2020-09" db="EMBL/GenBank/DDBJ databases">
        <authorList>
            <person name="Sun Q."/>
            <person name="Ohkuma M."/>
        </authorList>
    </citation>
    <scope>NUCLEOTIDE SEQUENCE</scope>
    <source>
        <strain evidence="2">JCM 17251</strain>
    </source>
</reference>
<protein>
    <recommendedName>
        <fullName evidence="1">Reverse transcriptase domain-containing protein</fullName>
    </recommendedName>
</protein>
<dbReference type="RefSeq" id="WP_188859731.1">
    <property type="nucleotide sequence ID" value="NZ_BMOS01000056.1"/>
</dbReference>
<dbReference type="EMBL" id="BMOS01000056">
    <property type="protein sequence ID" value="GGN67257.1"/>
    <property type="molecule type" value="Genomic_DNA"/>
</dbReference>
<reference evidence="2" key="1">
    <citation type="journal article" date="2014" name="Int. J. Syst. Evol. Microbiol.">
        <title>Complete genome sequence of Corynebacterium casei LMG S-19264T (=DSM 44701T), isolated from a smear-ripened cheese.</title>
        <authorList>
            <consortium name="US DOE Joint Genome Institute (JGI-PGF)"/>
            <person name="Walter F."/>
            <person name="Albersmeier A."/>
            <person name="Kalinowski J."/>
            <person name="Ruckert C."/>
        </authorList>
    </citation>
    <scope>NUCLEOTIDE SEQUENCE</scope>
    <source>
        <strain evidence="2">JCM 17251</strain>
    </source>
</reference>
<accession>A0A917Y504</accession>
<evidence type="ECO:0000313" key="2">
    <source>
        <dbReference type="EMBL" id="GGN67257.1"/>
    </source>
</evidence>
<dbReference type="PROSITE" id="PS50878">
    <property type="entry name" value="RT_POL"/>
    <property type="match status" value="1"/>
</dbReference>
<keyword evidence="3" id="KW-1185">Reference proteome</keyword>
<dbReference type="CDD" id="cd01651">
    <property type="entry name" value="RT_G2_intron"/>
    <property type="match status" value="1"/>
</dbReference>
<dbReference type="Pfam" id="PF00078">
    <property type="entry name" value="RVT_1"/>
    <property type="match status" value="1"/>
</dbReference>
<proteinExistence type="predicted"/>
<evidence type="ECO:0000259" key="1">
    <source>
        <dbReference type="PROSITE" id="PS50878"/>
    </source>
</evidence>
<organism evidence="2 3">
    <name type="scientific">Oceanobacillus indicireducens</name>
    <dbReference type="NCBI Taxonomy" id="1004261"/>
    <lineage>
        <taxon>Bacteria</taxon>
        <taxon>Bacillati</taxon>
        <taxon>Bacillota</taxon>
        <taxon>Bacilli</taxon>
        <taxon>Bacillales</taxon>
        <taxon>Bacillaceae</taxon>
        <taxon>Oceanobacillus</taxon>
    </lineage>
</organism>
<feature type="domain" description="Reverse transcriptase" evidence="1">
    <location>
        <begin position="1"/>
        <end position="342"/>
    </location>
</feature>
<dbReference type="InterPro" id="IPR043502">
    <property type="entry name" value="DNA/RNA_pol_sf"/>
</dbReference>
<name>A0A917Y504_9BACI</name>
<dbReference type="PANTHER" id="PTHR34047:SF8">
    <property type="entry name" value="PROTEIN YKFC"/>
    <property type="match status" value="1"/>
</dbReference>
<sequence>MLNPKKYETKGYMHFDHRINIEKVESYVTDQEKVAKHSFLPFIFYVSSYDKYIGKPNPDRNNRPIDDKEREIMYAGHLDGFIYKYYAEQLNTRYNIITDKHKIDECSTAYRNNKKRHSNIEFAAEVINTTVNYEEAYILVGDFTKFFNKINHRLLKELLIEVLDVNKLSDDWYNIYRSITKYGYYEKSFLQTIPEIVNRINNKRHKSYFKSLREFRKFQRMHPCEYNSKKCGIPQGSAISVVFANIYALYFDIAMKKLSQQYDGIYRRYSDDFIIVIPKKSKNGTTSINEFKEIEKKIRDISDKNKIELQESKTELLAYRNKQIYRMNDSEKHHLDYLGFIFDGQTVKMRGKSPYKFYREAYKLIDYAKKIKYKKNLSKLPYRKQIYGLYTDLGIDRGEHGNFITYAKRAQKKFDEISPNTTNLMMNQIKNRKKKIEKRLGVRIHV</sequence>
<dbReference type="AlphaFoldDB" id="A0A917Y504"/>
<gene>
    <name evidence="2" type="ORF">GCM10007971_37940</name>
</gene>
<dbReference type="PANTHER" id="PTHR34047">
    <property type="entry name" value="NUCLEAR INTRON MATURASE 1, MITOCHONDRIAL-RELATED"/>
    <property type="match status" value="1"/>
</dbReference>
<evidence type="ECO:0000313" key="3">
    <source>
        <dbReference type="Proteomes" id="UP000624041"/>
    </source>
</evidence>
<comment type="caution">
    <text evidence="2">The sequence shown here is derived from an EMBL/GenBank/DDBJ whole genome shotgun (WGS) entry which is preliminary data.</text>
</comment>
<dbReference type="InterPro" id="IPR051083">
    <property type="entry name" value="GrpII_Intron_Splice-Mob/Def"/>
</dbReference>
<dbReference type="InterPro" id="IPR000477">
    <property type="entry name" value="RT_dom"/>
</dbReference>
<dbReference type="Proteomes" id="UP000624041">
    <property type="component" value="Unassembled WGS sequence"/>
</dbReference>